<feature type="domain" description="Agenet" evidence="5">
    <location>
        <begin position="95"/>
        <end position="156"/>
    </location>
</feature>
<feature type="region of interest" description="Disordered" evidence="4">
    <location>
        <begin position="1"/>
        <end position="24"/>
    </location>
</feature>
<name>A0AAV5CA21_ELECO</name>
<dbReference type="InterPro" id="IPR007930">
    <property type="entry name" value="DUF724"/>
</dbReference>
<protein>
    <recommendedName>
        <fullName evidence="5">Agenet domain-containing protein</fullName>
    </recommendedName>
</protein>
<dbReference type="Pfam" id="PF05641">
    <property type="entry name" value="Agenet"/>
    <property type="match status" value="2"/>
</dbReference>
<evidence type="ECO:0000256" key="4">
    <source>
        <dbReference type="SAM" id="MobiDB-lite"/>
    </source>
</evidence>
<proteinExistence type="predicted"/>
<dbReference type="CDD" id="cd20406">
    <property type="entry name" value="Tudor_Agenet_AtDUF_rpt2_4"/>
    <property type="match status" value="1"/>
</dbReference>
<feature type="domain" description="Agenet" evidence="5">
    <location>
        <begin position="19"/>
        <end position="92"/>
    </location>
</feature>
<dbReference type="Pfam" id="PF05266">
    <property type="entry name" value="DUF724"/>
    <property type="match status" value="1"/>
</dbReference>
<sequence>MKLPPRPPPPSTPSPPAPTPLPPGAEVEVRVDGDFFHGSWFEGTIVDFFPGRGSRSPGRYTVSYSHVEANDGGALVELFAPSRIRPRPPLPSSPPRFLPHDIVEAFLRGGWWSGVVVAAADPSPAAAPVVTVAFPITREVVAFAPRLVRPRRDYVDGEWVPSRTAIAVQPKCAVKAYEVGEMVEVLREREVGGDHSWLPATVLKVVDPQSYIVEYLDQAEGGVGEKAMEYLHCRFIRPAVEHWGNELQLEPGAKVDAYCNGAWWPGVVCRVVGEGEYEVRLNGKGAKQLVTMVMELLRPQYNWDGKQWRIVSAKRQAYLKRKSASGKSPISYVEEAFGDGEYKSCDPESSATKKSRKELEQPDVILSECSEHASVIEADTNLSASHKSQEGDNSLNYCSKLPRSNSLQVLSHRIVSGCSVVVKSRPCASTVHSTPPCKSIPNVGEAPIYHDTLSNLVLPENKEHHVPTLHEKSDASDNVRTQLKGNNDFTSKEINCAMNASTKCLKTAAFTRQVSTGTNSCSNMKVYKCKKLAKRKALKVPQSPQRSMDATSIVQQRGANKVAGQRELSSFVLEGTKSQTQQQHESSLENTLNIHEVSCQELLPLEIEPKGIDIHGSVLEEEPDAMINSRISQANRNANVLADNAATQVAKSNHLMESPTLSLDNLNQLDGGVVDQRSILLQNVQSSQCTTGIIRDCSVARCSTAVHLATSQNTDHEVPFIKSSPMWAVIEAFDVFKDAPQRPHFLPLQQFSPSLREGMALGLMVTFDNMVEGVRKSSIDDSVAAFKGKIKVLGLLKENGFDVQSLLCYLTKLFQIKSDHTKHLEEKNKLKVKILEKTTTTSRVDSMLDKSDRAIAEHEKTLEKLRCERQKIAKKKEHEDAELSRVEAAHRSIEHACSDAEQEFHNILAELQRKL</sequence>
<reference evidence="6" key="2">
    <citation type="submission" date="2021-12" db="EMBL/GenBank/DDBJ databases">
        <title>Resequencing data analysis of finger millet.</title>
        <authorList>
            <person name="Hatakeyama M."/>
            <person name="Aluri S."/>
            <person name="Balachadran M.T."/>
            <person name="Sivarajan S.R."/>
            <person name="Poveda L."/>
            <person name="Shimizu-Inatsugi R."/>
            <person name="Schlapbach R."/>
            <person name="Sreeman S.M."/>
            <person name="Shimizu K.K."/>
        </authorList>
    </citation>
    <scope>NUCLEOTIDE SEQUENCE</scope>
</reference>
<reference evidence="6" key="1">
    <citation type="journal article" date="2018" name="DNA Res.">
        <title>Multiple hybrid de novo genome assembly of finger millet, an orphan allotetraploid crop.</title>
        <authorList>
            <person name="Hatakeyama M."/>
            <person name="Aluri S."/>
            <person name="Balachadran M.T."/>
            <person name="Sivarajan S.R."/>
            <person name="Patrignani A."/>
            <person name="Gruter S."/>
            <person name="Poveda L."/>
            <person name="Shimizu-Inatsugi R."/>
            <person name="Baeten J."/>
            <person name="Francoijs K.J."/>
            <person name="Nataraja K.N."/>
            <person name="Reddy Y.A.N."/>
            <person name="Phadnis S."/>
            <person name="Ravikumar R.L."/>
            <person name="Schlapbach R."/>
            <person name="Sreeman S.M."/>
            <person name="Shimizu K.K."/>
        </authorList>
    </citation>
    <scope>NUCLEOTIDE SEQUENCE</scope>
</reference>
<accession>A0AAV5CA21</accession>
<feature type="compositionally biased region" description="Polar residues" evidence="4">
    <location>
        <begin position="542"/>
        <end position="558"/>
    </location>
</feature>
<evidence type="ECO:0000313" key="7">
    <source>
        <dbReference type="Proteomes" id="UP001054889"/>
    </source>
</evidence>
<dbReference type="SMART" id="SM00743">
    <property type="entry name" value="Agenet"/>
    <property type="match status" value="4"/>
</dbReference>
<organism evidence="6 7">
    <name type="scientific">Eleusine coracana subsp. coracana</name>
    <dbReference type="NCBI Taxonomy" id="191504"/>
    <lineage>
        <taxon>Eukaryota</taxon>
        <taxon>Viridiplantae</taxon>
        <taxon>Streptophyta</taxon>
        <taxon>Embryophyta</taxon>
        <taxon>Tracheophyta</taxon>
        <taxon>Spermatophyta</taxon>
        <taxon>Magnoliopsida</taxon>
        <taxon>Liliopsida</taxon>
        <taxon>Poales</taxon>
        <taxon>Poaceae</taxon>
        <taxon>PACMAD clade</taxon>
        <taxon>Chloridoideae</taxon>
        <taxon>Cynodonteae</taxon>
        <taxon>Eleusininae</taxon>
        <taxon>Eleusine</taxon>
    </lineage>
</organism>
<gene>
    <name evidence="6" type="primary">ga11628</name>
    <name evidence="6" type="ORF">PR202_ga11628</name>
</gene>
<keyword evidence="1" id="KW-0813">Transport</keyword>
<evidence type="ECO:0000256" key="2">
    <source>
        <dbReference type="ARBA" id="ARBA00022604"/>
    </source>
</evidence>
<dbReference type="InterPro" id="IPR014002">
    <property type="entry name" value="Agenet_dom_plant"/>
</dbReference>
<evidence type="ECO:0000259" key="5">
    <source>
        <dbReference type="SMART" id="SM00743"/>
    </source>
</evidence>
<keyword evidence="7" id="KW-1185">Reference proteome</keyword>
<feature type="domain" description="Agenet" evidence="5">
    <location>
        <begin position="175"/>
        <end position="244"/>
    </location>
</feature>
<dbReference type="EMBL" id="BQKI01000005">
    <property type="protein sequence ID" value="GJM94941.1"/>
    <property type="molecule type" value="Genomic_DNA"/>
</dbReference>
<feature type="domain" description="Agenet" evidence="5">
    <location>
        <begin position="247"/>
        <end position="305"/>
    </location>
</feature>
<dbReference type="AlphaFoldDB" id="A0AAV5CA21"/>
<dbReference type="Proteomes" id="UP001054889">
    <property type="component" value="Unassembled WGS sequence"/>
</dbReference>
<feature type="compositionally biased region" description="Pro residues" evidence="4">
    <location>
        <begin position="1"/>
        <end position="23"/>
    </location>
</feature>
<dbReference type="PANTHER" id="PTHR31917:SF74">
    <property type="entry name" value="EXPRESSED PROTEIN"/>
    <property type="match status" value="1"/>
</dbReference>
<evidence type="ECO:0000256" key="1">
    <source>
        <dbReference type="ARBA" id="ARBA00022448"/>
    </source>
</evidence>
<dbReference type="PANTHER" id="PTHR31917">
    <property type="entry name" value="AGENET DOMAIN-CONTAINING PROTEIN-RELATED"/>
    <property type="match status" value="1"/>
</dbReference>
<dbReference type="InterPro" id="IPR008395">
    <property type="entry name" value="Agenet-like_dom"/>
</dbReference>
<feature type="region of interest" description="Disordered" evidence="4">
    <location>
        <begin position="540"/>
        <end position="559"/>
    </location>
</feature>
<feature type="coiled-coil region" evidence="3">
    <location>
        <begin position="848"/>
        <end position="903"/>
    </location>
</feature>
<keyword evidence="3" id="KW-0175">Coiled coil</keyword>
<keyword evidence="2" id="KW-0341">Growth regulation</keyword>
<evidence type="ECO:0000313" key="6">
    <source>
        <dbReference type="EMBL" id="GJM94941.1"/>
    </source>
</evidence>
<comment type="caution">
    <text evidence="6">The sequence shown here is derived from an EMBL/GenBank/DDBJ whole genome shotgun (WGS) entry which is preliminary data.</text>
</comment>
<evidence type="ECO:0000256" key="3">
    <source>
        <dbReference type="SAM" id="Coils"/>
    </source>
</evidence>